<name>B6FZ02_PEPHT</name>
<dbReference type="SFLD" id="SFLDS00003">
    <property type="entry name" value="Haloacid_Dehalogenase"/>
    <property type="match status" value="1"/>
</dbReference>
<dbReference type="GO" id="GO:0008967">
    <property type="term" value="F:phosphoglycolate phosphatase activity"/>
    <property type="evidence" value="ECO:0007669"/>
    <property type="project" value="TreeGrafter"/>
</dbReference>
<dbReference type="Pfam" id="PF13419">
    <property type="entry name" value="HAD_2"/>
    <property type="match status" value="1"/>
</dbReference>
<keyword evidence="2" id="KW-1185">Reference proteome</keyword>
<dbReference type="NCBIfam" id="TIGR01549">
    <property type="entry name" value="HAD-SF-IA-v1"/>
    <property type="match status" value="1"/>
</dbReference>
<sequence length="211" mass="24199">MNRPDSIIFDLDGTMWDTRDDVAEIWNEVFVKYGFEASLTGEKVASYMGLPYNEAMEQMLGHIPEEIRIKMMDECASVETQKIDEKNGGKIFPNVKETIKELAKDYRLFIVSNCQKGYIEAFLRINGLEEYFEDTENAENTGLQKGENNKLVIERNNLKNPVYVGDTKGDARSAEFVGIPFVYAEYGFDTVEKYDAKIADFSELLKLDMFN</sequence>
<dbReference type="PANTHER" id="PTHR43434">
    <property type="entry name" value="PHOSPHOGLYCOLATE PHOSPHATASE"/>
    <property type="match status" value="1"/>
</dbReference>
<dbReference type="Proteomes" id="UP000003178">
    <property type="component" value="Unassembled WGS sequence"/>
</dbReference>
<dbReference type="AlphaFoldDB" id="B6FZ02"/>
<dbReference type="InterPro" id="IPR006439">
    <property type="entry name" value="HAD-SF_hydro_IA"/>
</dbReference>
<dbReference type="Gene3D" id="3.40.50.1000">
    <property type="entry name" value="HAD superfamily/HAD-like"/>
    <property type="match status" value="1"/>
</dbReference>
<dbReference type="RefSeq" id="WP_006440024.1">
    <property type="nucleotide sequence ID" value="NZ_DS995356.1"/>
</dbReference>
<dbReference type="OrthoDB" id="9792518at2"/>
<reference evidence="1 2" key="1">
    <citation type="submission" date="2008-09" db="EMBL/GenBank/DDBJ databases">
        <authorList>
            <person name="Fulton L."/>
            <person name="Clifton S."/>
            <person name="Fulton B."/>
            <person name="Xu J."/>
            <person name="Minx P."/>
            <person name="Pepin K.H."/>
            <person name="Johnson M."/>
            <person name="Thiruvilangam P."/>
            <person name="Bhonagiri V."/>
            <person name="Nash W.E."/>
            <person name="Mardis E.R."/>
            <person name="Wilson R.K."/>
        </authorList>
    </citation>
    <scope>NUCLEOTIDE SEQUENCE [LARGE SCALE GENOMIC DNA]</scope>
    <source>
        <strain evidence="1 2">DSM 13275</strain>
    </source>
</reference>
<dbReference type="InterPro" id="IPR041492">
    <property type="entry name" value="HAD_2"/>
</dbReference>
<dbReference type="STRING" id="500633.CLOHIR_01106"/>
<gene>
    <name evidence="1" type="ORF">CLOHIR_01106</name>
</gene>
<dbReference type="EMBL" id="ABWP01000047">
    <property type="protein sequence ID" value="EEA85248.1"/>
    <property type="molecule type" value="Genomic_DNA"/>
</dbReference>
<comment type="caution">
    <text evidence="1">The sequence shown here is derived from an EMBL/GenBank/DDBJ whole genome shotgun (WGS) entry which is preliminary data.</text>
</comment>
<dbReference type="InterPro" id="IPR036412">
    <property type="entry name" value="HAD-like_sf"/>
</dbReference>
<dbReference type="HOGENOM" id="CLU_045011_19_4_9"/>
<reference evidence="1 2" key="2">
    <citation type="submission" date="2008-10" db="EMBL/GenBank/DDBJ databases">
        <title>Draft genome sequence of Clostridium hiranonis (DSM 13275).</title>
        <authorList>
            <person name="Sudarsanam P."/>
            <person name="Ley R."/>
            <person name="Guruge J."/>
            <person name="Turnbaugh P.J."/>
            <person name="Mahowald M."/>
            <person name="Liep D."/>
            <person name="Gordon J."/>
        </authorList>
    </citation>
    <scope>NUCLEOTIDE SEQUENCE [LARGE SCALE GENOMIC DNA]</scope>
    <source>
        <strain evidence="1 2">DSM 13275</strain>
    </source>
</reference>
<dbReference type="InterPro" id="IPR023198">
    <property type="entry name" value="PGP-like_dom2"/>
</dbReference>
<dbReference type="InterPro" id="IPR023214">
    <property type="entry name" value="HAD_sf"/>
</dbReference>
<dbReference type="Gene3D" id="1.10.150.240">
    <property type="entry name" value="Putative phosphatase, domain 2"/>
    <property type="match status" value="1"/>
</dbReference>
<evidence type="ECO:0000313" key="2">
    <source>
        <dbReference type="Proteomes" id="UP000003178"/>
    </source>
</evidence>
<dbReference type="SFLD" id="SFLDG01129">
    <property type="entry name" value="C1.5:_HAD__Beta-PGM__Phosphata"/>
    <property type="match status" value="1"/>
</dbReference>
<organism evidence="1 2">
    <name type="scientific">Peptacetobacter hiranonis (strain DSM 13275 / JCM 10541 / KCTC 15199 / TO-931)</name>
    <name type="common">Clostridium hiranonis</name>
    <dbReference type="NCBI Taxonomy" id="500633"/>
    <lineage>
        <taxon>Bacteria</taxon>
        <taxon>Bacillati</taxon>
        <taxon>Bacillota</taxon>
        <taxon>Clostridia</taxon>
        <taxon>Peptostreptococcales</taxon>
        <taxon>Peptostreptococcaceae</taxon>
        <taxon>Peptacetobacter</taxon>
    </lineage>
</organism>
<dbReference type="eggNOG" id="COG0546">
    <property type="taxonomic scope" value="Bacteria"/>
</dbReference>
<accession>B6FZ02</accession>
<evidence type="ECO:0000313" key="1">
    <source>
        <dbReference type="EMBL" id="EEA85248.1"/>
    </source>
</evidence>
<proteinExistence type="predicted"/>
<dbReference type="InterPro" id="IPR050155">
    <property type="entry name" value="HAD-like_hydrolase_sf"/>
</dbReference>
<keyword evidence="1" id="KW-0378">Hydrolase</keyword>
<dbReference type="SUPFAM" id="SSF56784">
    <property type="entry name" value="HAD-like"/>
    <property type="match status" value="1"/>
</dbReference>
<dbReference type="PANTHER" id="PTHR43434:SF1">
    <property type="entry name" value="PHOSPHOGLYCOLATE PHOSPHATASE"/>
    <property type="match status" value="1"/>
</dbReference>
<protein>
    <submittedName>
        <fullName evidence="1">HAD hydrolase, family IA, variant 1</fullName>
    </submittedName>
</protein>
<dbReference type="GO" id="GO:0006281">
    <property type="term" value="P:DNA repair"/>
    <property type="evidence" value="ECO:0007669"/>
    <property type="project" value="TreeGrafter"/>
</dbReference>